<organism evidence="2 3">
    <name type="scientific">Thalassospira marina</name>
    <dbReference type="NCBI Taxonomy" id="2048283"/>
    <lineage>
        <taxon>Bacteria</taxon>
        <taxon>Pseudomonadati</taxon>
        <taxon>Pseudomonadota</taxon>
        <taxon>Alphaproteobacteria</taxon>
        <taxon>Rhodospirillales</taxon>
        <taxon>Thalassospiraceae</taxon>
        <taxon>Thalassospira</taxon>
    </lineage>
</organism>
<accession>A0ABM6QGF7</accession>
<dbReference type="EMBL" id="CP024200">
    <property type="protein sequence ID" value="AUG55650.1"/>
    <property type="molecule type" value="Genomic_DNA"/>
</dbReference>
<protein>
    <recommendedName>
        <fullName evidence="4">Secreted protein</fullName>
    </recommendedName>
</protein>
<sequence>MLKVSGLFQLLKVIVCFRLPGLLASALAFCGAAHFQKKLILPGFNRPAIRHPAMQGFSGLCPPGIHAMPGLSFTTGM</sequence>
<reference evidence="2 3" key="1">
    <citation type="submission" date="2017-10" db="EMBL/GenBank/DDBJ databases">
        <title>Biodiversity and function of Thalassospira species in the particle-attached aromatic-hydrocarbon-degrading consortia from the surface seawater of the China South Sea.</title>
        <authorList>
            <person name="Dong C."/>
            <person name="Liu R."/>
            <person name="Shao Z."/>
        </authorList>
    </citation>
    <scope>NUCLEOTIDE SEQUENCE [LARGE SCALE GENOMIC DNA]</scope>
    <source>
        <strain evidence="2 3">CSC3H3</strain>
        <plasmid evidence="3">pcsc3h3</plasmid>
    </source>
</reference>
<keyword evidence="3" id="KW-1185">Reference proteome</keyword>
<evidence type="ECO:0008006" key="4">
    <source>
        <dbReference type="Google" id="ProtNLM"/>
    </source>
</evidence>
<name>A0ABM6QGF7_9PROT</name>
<keyword evidence="2" id="KW-0614">Plasmid</keyword>
<evidence type="ECO:0000313" key="3">
    <source>
        <dbReference type="Proteomes" id="UP000233458"/>
    </source>
</evidence>
<feature type="chain" id="PRO_5046333862" description="Secreted protein" evidence="1">
    <location>
        <begin position="29"/>
        <end position="77"/>
    </location>
</feature>
<gene>
    <name evidence="2" type="ORF">CSC3H3_22635</name>
</gene>
<evidence type="ECO:0000313" key="2">
    <source>
        <dbReference type="EMBL" id="AUG55650.1"/>
    </source>
</evidence>
<keyword evidence="1" id="KW-0732">Signal</keyword>
<geneLocation type="plasmid" evidence="3">
    <name>pcsc3h3</name>
</geneLocation>
<proteinExistence type="predicted"/>
<dbReference type="Proteomes" id="UP000233458">
    <property type="component" value="Plasmid pCSC3H3"/>
</dbReference>
<evidence type="ECO:0000256" key="1">
    <source>
        <dbReference type="SAM" id="SignalP"/>
    </source>
</evidence>
<feature type="signal peptide" evidence="1">
    <location>
        <begin position="1"/>
        <end position="28"/>
    </location>
</feature>